<reference evidence="1 2" key="1">
    <citation type="submission" date="2016-10" db="EMBL/GenBank/DDBJ databases">
        <authorList>
            <person name="de Groot N.N."/>
        </authorList>
    </citation>
    <scope>NUCLEOTIDE SEQUENCE [LARGE SCALE GENOMIC DNA]</scope>
    <source>
        <strain evidence="1 2">SR12</strain>
    </source>
</reference>
<name>A0A1H4BGU4_9FIRM</name>
<dbReference type="Proteomes" id="UP000199394">
    <property type="component" value="Unassembled WGS sequence"/>
</dbReference>
<organism evidence="1 2">
    <name type="scientific">Eubacterium aggregans</name>
    <dbReference type="NCBI Taxonomy" id="81409"/>
    <lineage>
        <taxon>Bacteria</taxon>
        <taxon>Bacillati</taxon>
        <taxon>Bacillota</taxon>
        <taxon>Clostridia</taxon>
        <taxon>Eubacteriales</taxon>
        <taxon>Eubacteriaceae</taxon>
        <taxon>Eubacterium</taxon>
    </lineage>
</organism>
<dbReference type="AlphaFoldDB" id="A0A1H4BGU4"/>
<evidence type="ECO:0000313" key="1">
    <source>
        <dbReference type="EMBL" id="SEA47274.1"/>
    </source>
</evidence>
<keyword evidence="2" id="KW-1185">Reference proteome</keyword>
<protein>
    <submittedName>
        <fullName evidence="1">Uncharacterized protein</fullName>
    </submittedName>
</protein>
<accession>A0A1H4BGU4</accession>
<dbReference type="EMBL" id="FNRK01000011">
    <property type="protein sequence ID" value="SEA47274.1"/>
    <property type="molecule type" value="Genomic_DNA"/>
</dbReference>
<sequence length="55" mass="6482">MTRMKRRDPVKTTLMLISNKWKVLRLRDLMSGKWVFNIGDTTNIIGINVVKFCKN</sequence>
<dbReference type="STRING" id="81409.SAMN04515656_11168"/>
<proteinExistence type="predicted"/>
<gene>
    <name evidence="1" type="ORF">SAMN04515656_11168</name>
</gene>
<evidence type="ECO:0000313" key="2">
    <source>
        <dbReference type="Proteomes" id="UP000199394"/>
    </source>
</evidence>